<gene>
    <name evidence="1" type="ORF">ADZ36_26455</name>
</gene>
<evidence type="ECO:0000313" key="1">
    <source>
        <dbReference type="EMBL" id="KNE79654.1"/>
    </source>
</evidence>
<evidence type="ECO:0000313" key="2">
    <source>
        <dbReference type="Proteomes" id="UP000037185"/>
    </source>
</evidence>
<reference evidence="1" key="1">
    <citation type="submission" date="2015-07" db="EMBL/GenBank/DDBJ databases">
        <title>Draft genome sequence of Streptomyces fradiae, a resistant strain to nitron-oligomycin.</title>
        <authorList>
            <person name="Vatlin A.A."/>
            <person name="Bekker O.B."/>
            <person name="Danilenko V.N."/>
        </authorList>
    </citation>
    <scope>NUCLEOTIDE SEQUENCE</scope>
    <source>
        <strain evidence="1">Olg1-1</strain>
    </source>
</reference>
<accession>A0ACC4W4T2</accession>
<dbReference type="EMBL" id="LGSP01000077">
    <property type="protein sequence ID" value="KNE79654.1"/>
    <property type="molecule type" value="Genomic_DNA"/>
</dbReference>
<proteinExistence type="predicted"/>
<protein>
    <submittedName>
        <fullName evidence="1">Uncharacterized protein</fullName>
    </submittedName>
</protein>
<name>A0ACC4W4T2_STRFR</name>
<keyword evidence="2" id="KW-1185">Reference proteome</keyword>
<comment type="caution">
    <text evidence="1">The sequence shown here is derived from an EMBL/GenBank/DDBJ whole genome shotgun (WGS) entry which is preliminary data.</text>
</comment>
<organism evidence="1 2">
    <name type="scientific">Streptomyces fradiae</name>
    <name type="common">Streptomyces roseoflavus</name>
    <dbReference type="NCBI Taxonomy" id="1906"/>
    <lineage>
        <taxon>Bacteria</taxon>
        <taxon>Bacillati</taxon>
        <taxon>Actinomycetota</taxon>
        <taxon>Actinomycetes</taxon>
        <taxon>Kitasatosporales</taxon>
        <taxon>Streptomycetaceae</taxon>
        <taxon>Streptomyces</taxon>
    </lineage>
</organism>
<dbReference type="Proteomes" id="UP000037185">
    <property type="component" value="Unassembled WGS sequence"/>
</dbReference>
<sequence length="104" mass="11171">MRMHVGAQEAARAVELEELALGFEDPAPRLFHALFLGRPGESAVDRAARLSVARDVLAELREQGADDDIVRQDAEYAHALLRLTLLGRRPVAGSAPADSKGEAA</sequence>